<sequence length="86" mass="9571">MAVRLCVVALALAALLIVDREVPVSAEEFVFSRMPICDHMKESPKCPQTLNLVCGTDGITYDNECQLCLVRIKTKQDIQIMKDGKC</sequence>
<organism evidence="7 9">
    <name type="scientific">Phyllostomus discolor</name>
    <name type="common">pale spear-nosed bat</name>
    <dbReference type="NCBI Taxonomy" id="89673"/>
    <lineage>
        <taxon>Eukaryota</taxon>
        <taxon>Metazoa</taxon>
        <taxon>Chordata</taxon>
        <taxon>Craniata</taxon>
        <taxon>Vertebrata</taxon>
        <taxon>Euteleostomi</taxon>
        <taxon>Mammalia</taxon>
        <taxon>Eutheria</taxon>
        <taxon>Laurasiatheria</taxon>
        <taxon>Chiroptera</taxon>
        <taxon>Yangochiroptera</taxon>
        <taxon>Phyllostomidae</taxon>
        <taxon>Phyllostominae</taxon>
        <taxon>Phyllostomus</taxon>
    </lineage>
</organism>
<evidence type="ECO:0000256" key="3">
    <source>
        <dbReference type="ARBA" id="ARBA00023157"/>
    </source>
</evidence>
<dbReference type="Proteomes" id="UP000504628">
    <property type="component" value="Chromosome 3"/>
</dbReference>
<evidence type="ECO:0000256" key="2">
    <source>
        <dbReference type="ARBA" id="ARBA00022525"/>
    </source>
</evidence>
<dbReference type="GO" id="GO:0004867">
    <property type="term" value="F:serine-type endopeptidase inhibitor activity"/>
    <property type="evidence" value="ECO:0007669"/>
    <property type="project" value="UniProtKB-KW"/>
</dbReference>
<keyword evidence="2" id="KW-0964">Secreted</keyword>
<dbReference type="EMBL" id="JABVXQ010000002">
    <property type="protein sequence ID" value="KAF6127402.1"/>
    <property type="molecule type" value="Genomic_DNA"/>
</dbReference>
<gene>
    <name evidence="9" type="primary">SPINK4</name>
    <name evidence="6" type="ORF">HJG60_018046</name>
</gene>
<dbReference type="PANTHER" id="PTHR21179">
    <property type="entry name" value="SERINE-TYPE ENDOPEPTIDASE INHIBITOR"/>
    <property type="match status" value="1"/>
</dbReference>
<dbReference type="Pfam" id="PF00050">
    <property type="entry name" value="Kazal_1"/>
    <property type="match status" value="1"/>
</dbReference>
<dbReference type="Gene3D" id="3.30.60.30">
    <property type="match status" value="1"/>
</dbReference>
<dbReference type="GeneID" id="114510619"/>
<evidence type="ECO:0000256" key="4">
    <source>
        <dbReference type="SAM" id="SignalP"/>
    </source>
</evidence>
<reference evidence="9" key="2">
    <citation type="submission" date="2025-04" db="UniProtKB">
        <authorList>
            <consortium name="RefSeq"/>
        </authorList>
    </citation>
    <scope>IDENTIFICATION</scope>
    <source>
        <tissue evidence="9">Muscle</tissue>
    </source>
</reference>
<dbReference type="GO" id="GO:0005576">
    <property type="term" value="C:extracellular region"/>
    <property type="evidence" value="ECO:0007669"/>
    <property type="project" value="UniProtKB-SubCell"/>
</dbReference>
<evidence type="ECO:0000313" key="6">
    <source>
        <dbReference type="EMBL" id="KAF6127402.1"/>
    </source>
</evidence>
<dbReference type="PROSITE" id="PS00282">
    <property type="entry name" value="KAZAL_1"/>
    <property type="match status" value="1"/>
</dbReference>
<keyword evidence="9" id="KW-0646">Protease inhibitor</keyword>
<dbReference type="KEGG" id="pdic:114510619"/>
<evidence type="ECO:0000313" key="7">
    <source>
        <dbReference type="Proteomes" id="UP000504628"/>
    </source>
</evidence>
<dbReference type="PANTHER" id="PTHR21179:SF0">
    <property type="entry name" value="SERINE PROTEASE INHIBITOR KAZAL-TYPE 4"/>
    <property type="match status" value="1"/>
</dbReference>
<dbReference type="PROSITE" id="PS51465">
    <property type="entry name" value="KAZAL_2"/>
    <property type="match status" value="1"/>
</dbReference>
<reference evidence="6 8" key="1">
    <citation type="journal article" date="2020" name="Nature">
        <title>Six reference-quality genomes reveal evolution of bat adaptations.</title>
        <authorList>
            <person name="Jebb D."/>
            <person name="Huang Z."/>
            <person name="Pippel M."/>
            <person name="Hughes G.M."/>
            <person name="Lavrichenko K."/>
            <person name="Devanna P."/>
            <person name="Winkler S."/>
            <person name="Jermiin L.S."/>
            <person name="Skirmuntt E.C."/>
            <person name="Katzourakis A."/>
            <person name="Burkitt-Gray L."/>
            <person name="Ray D.A."/>
            <person name="Sullivan K.A.M."/>
            <person name="Roscito J.G."/>
            <person name="Kirilenko B.M."/>
            <person name="Davalos L.M."/>
            <person name="Corthals A.P."/>
            <person name="Power M.L."/>
            <person name="Jones G."/>
            <person name="Ransome R.D."/>
            <person name="Dechmann D.K.N."/>
            <person name="Locatelli A.G."/>
            <person name="Puechmaille S.J."/>
            <person name="Fedrigo O."/>
            <person name="Jarvis E.D."/>
            <person name="Hiller M."/>
            <person name="Vernes S.C."/>
            <person name="Myers E.W."/>
            <person name="Teeling E.C."/>
        </authorList>
    </citation>
    <scope>NUCLEOTIDE SEQUENCE [LARGE SCALE GENOMIC DNA]</scope>
    <source>
        <strain evidence="6">Bat1K_MPI-CBG_1</strain>
    </source>
</reference>
<protein>
    <submittedName>
        <fullName evidence="6">Serine peptidase inhibitor Kazal type 4</fullName>
    </submittedName>
    <submittedName>
        <fullName evidence="9">Serine protease inhibitor Kazal-type 4</fullName>
    </submittedName>
</protein>
<comment type="subcellular location">
    <subcellularLocation>
        <location evidence="1">Secreted</location>
    </subcellularLocation>
</comment>
<name>A0A6J2MZE1_9CHIR</name>
<keyword evidence="7" id="KW-1185">Reference proteome</keyword>
<dbReference type="InterPro" id="IPR002350">
    <property type="entry name" value="Kazal_dom"/>
</dbReference>
<keyword evidence="9" id="KW-0722">Serine protease inhibitor</keyword>
<feature type="domain" description="Kazal-like" evidence="5">
    <location>
        <begin position="31"/>
        <end position="86"/>
    </location>
</feature>
<dbReference type="OrthoDB" id="126772at2759"/>
<dbReference type="Proteomes" id="UP000664940">
    <property type="component" value="Unassembled WGS sequence"/>
</dbReference>
<feature type="chain" id="PRO_5044641994" evidence="4">
    <location>
        <begin position="27"/>
        <end position="86"/>
    </location>
</feature>
<evidence type="ECO:0000256" key="1">
    <source>
        <dbReference type="ARBA" id="ARBA00004613"/>
    </source>
</evidence>
<dbReference type="SMART" id="SM00280">
    <property type="entry name" value="KAZAL"/>
    <property type="match status" value="1"/>
</dbReference>
<proteinExistence type="predicted"/>
<evidence type="ECO:0000313" key="8">
    <source>
        <dbReference type="Proteomes" id="UP000664940"/>
    </source>
</evidence>
<dbReference type="AlphaFoldDB" id="A0A6J2MZE1"/>
<evidence type="ECO:0000259" key="5">
    <source>
        <dbReference type="PROSITE" id="PS51465"/>
    </source>
</evidence>
<keyword evidence="4" id="KW-0732">Signal</keyword>
<dbReference type="InterPro" id="IPR036058">
    <property type="entry name" value="Kazal_dom_sf"/>
</dbReference>
<dbReference type="SUPFAM" id="SSF100895">
    <property type="entry name" value="Kazal-type serine protease inhibitors"/>
    <property type="match status" value="1"/>
</dbReference>
<dbReference type="InterPro" id="IPR039932">
    <property type="entry name" value="Spink4-like"/>
</dbReference>
<keyword evidence="3" id="KW-1015">Disulfide bond</keyword>
<accession>A0A6J2MZE1</accession>
<dbReference type="CTD" id="27290"/>
<dbReference type="RefSeq" id="XP_028384969.1">
    <property type="nucleotide sequence ID" value="XM_028529168.2"/>
</dbReference>
<feature type="signal peptide" evidence="4">
    <location>
        <begin position="1"/>
        <end position="26"/>
    </location>
</feature>
<evidence type="ECO:0000313" key="9">
    <source>
        <dbReference type="RefSeq" id="XP_028384969.1"/>
    </source>
</evidence>